<sequence>MSISPINENSWDDIVKIQEEAYTDIAPEDVKVLKSKCYSSPQTCAVYSDHKGKVLAYLLAHPWASETPPKLNEKISVTYGSTLFIHDLALALEGRGKNIGRELVQNLIANAKTQSFVKILLVAVQNSTGFWAKFGFLNIPCEDICPSYGENSQLMVLELET</sequence>
<dbReference type="CDD" id="cd04301">
    <property type="entry name" value="NAT_SF"/>
    <property type="match status" value="1"/>
</dbReference>
<feature type="domain" description="N-acetyltransferase" evidence="1">
    <location>
        <begin position="1"/>
        <end position="160"/>
    </location>
</feature>
<keyword evidence="3" id="KW-1185">Reference proteome</keyword>
<dbReference type="Pfam" id="PF00583">
    <property type="entry name" value="Acetyltransf_1"/>
    <property type="match status" value="1"/>
</dbReference>
<dbReference type="SUPFAM" id="SSF55729">
    <property type="entry name" value="Acyl-CoA N-acyltransferases (Nat)"/>
    <property type="match status" value="1"/>
</dbReference>
<dbReference type="Gene3D" id="3.40.630.30">
    <property type="match status" value="1"/>
</dbReference>
<proteinExistence type="predicted"/>
<dbReference type="InterPro" id="IPR000182">
    <property type="entry name" value="GNAT_dom"/>
</dbReference>
<dbReference type="PROSITE" id="PS51186">
    <property type="entry name" value="GNAT"/>
    <property type="match status" value="1"/>
</dbReference>
<name>A0ABY7V9Y7_9GAMM</name>
<accession>A0ABY7V9Y7</accession>
<reference evidence="2 3" key="1">
    <citation type="journal article" date="2022" name="Mar. Drugs">
        <title>Bioassay-Guided Fractionation Leads to the Detection of Cholic Acid Generated by the Rare Thalassomonas sp.</title>
        <authorList>
            <person name="Pheiffer F."/>
            <person name="Schneider Y.K."/>
            <person name="Hansen E.H."/>
            <person name="Andersen J.H."/>
            <person name="Isaksson J."/>
            <person name="Busche T."/>
            <person name="R C."/>
            <person name="Kalinowski J."/>
            <person name="Zyl L.V."/>
            <person name="Trindade M."/>
        </authorList>
    </citation>
    <scope>NUCLEOTIDE SEQUENCE [LARGE SCALE GENOMIC DNA]</scope>
    <source>
        <strain evidence="2 3">A5K-61T</strain>
    </source>
</reference>
<dbReference type="Proteomes" id="UP001215231">
    <property type="component" value="Chromosome"/>
</dbReference>
<dbReference type="InterPro" id="IPR016181">
    <property type="entry name" value="Acyl_CoA_acyltransferase"/>
</dbReference>
<protein>
    <submittedName>
        <fullName evidence="2">GNAT family N-acetyltransferase</fullName>
    </submittedName>
</protein>
<dbReference type="EMBL" id="CP059693">
    <property type="protein sequence ID" value="WDE10393.1"/>
    <property type="molecule type" value="Genomic_DNA"/>
</dbReference>
<evidence type="ECO:0000259" key="1">
    <source>
        <dbReference type="PROSITE" id="PS51186"/>
    </source>
</evidence>
<evidence type="ECO:0000313" key="2">
    <source>
        <dbReference type="EMBL" id="WDE10393.1"/>
    </source>
</evidence>
<evidence type="ECO:0000313" key="3">
    <source>
        <dbReference type="Proteomes" id="UP001215231"/>
    </source>
</evidence>
<organism evidence="2 3">
    <name type="scientific">Thalassomonas haliotis</name>
    <dbReference type="NCBI Taxonomy" id="485448"/>
    <lineage>
        <taxon>Bacteria</taxon>
        <taxon>Pseudomonadati</taxon>
        <taxon>Pseudomonadota</taxon>
        <taxon>Gammaproteobacteria</taxon>
        <taxon>Alteromonadales</taxon>
        <taxon>Colwelliaceae</taxon>
        <taxon>Thalassomonas</taxon>
    </lineage>
</organism>
<gene>
    <name evidence="2" type="ORF">H3N35_19245</name>
</gene>
<dbReference type="RefSeq" id="WP_274050428.1">
    <property type="nucleotide sequence ID" value="NZ_CP059693.1"/>
</dbReference>